<reference evidence="1 2" key="1">
    <citation type="submission" date="2024-06" db="EMBL/GenBank/DDBJ databases">
        <title>Pangenomics to understand the prophage dynamics in the radiating lineages of P. brasiliense.</title>
        <authorList>
            <person name="Pardeshi L.A."/>
            <person name="Van Duivenbode I."/>
            <person name="Jonkheer E.M."/>
            <person name="Pel M.J.C."/>
            <person name="Kupczok A."/>
            <person name="De Ridder D."/>
            <person name="Smit S."/>
            <person name="Van Der Lee T.J."/>
        </authorList>
    </citation>
    <scope>NUCLEOTIDE SEQUENCE [LARGE SCALE GENOMIC DNA]</scope>
    <source>
        <strain evidence="1 2">PD 8607</strain>
    </source>
</reference>
<evidence type="ECO:0000313" key="2">
    <source>
        <dbReference type="Proteomes" id="UP001463408"/>
    </source>
</evidence>
<dbReference type="EMBL" id="JBEHEF010000027">
    <property type="protein sequence ID" value="MEQ9939541.1"/>
    <property type="molecule type" value="Genomic_DNA"/>
</dbReference>
<sequence length="151" mass="15926">MIEPGNKNAVSLGSDLHNINELIKAHLKIATAHSSLVALYSTQFPTESLASLPSYGSDEYAKSTGITISGVSQQNEGDTEKNNFITGTVTVGKVILAGFAFMIASNIKLKILKSASGGTSFDFTYNGEATVDKILAAFGKNQTIDFSNDGN</sequence>
<dbReference type="Proteomes" id="UP001463408">
    <property type="component" value="Unassembled WGS sequence"/>
</dbReference>
<organism evidence="1 2">
    <name type="scientific">Pectobacterium polonicum</name>
    <dbReference type="NCBI Taxonomy" id="2485124"/>
    <lineage>
        <taxon>Bacteria</taxon>
        <taxon>Pseudomonadati</taxon>
        <taxon>Pseudomonadota</taxon>
        <taxon>Gammaproteobacteria</taxon>
        <taxon>Enterobacterales</taxon>
        <taxon>Pectobacteriaceae</taxon>
        <taxon>Pectobacterium</taxon>
    </lineage>
</organism>
<name>A0ABV1PEQ6_9GAMM</name>
<protein>
    <submittedName>
        <fullName evidence="1">Uncharacterized protein</fullName>
    </submittedName>
</protein>
<evidence type="ECO:0000313" key="1">
    <source>
        <dbReference type="EMBL" id="MEQ9939541.1"/>
    </source>
</evidence>
<gene>
    <name evidence="1" type="ORF">ABRQ07_18315</name>
</gene>
<proteinExistence type="predicted"/>
<dbReference type="RefSeq" id="WP_273856315.1">
    <property type="nucleotide sequence ID" value="NZ_JAQRNC010000006.1"/>
</dbReference>
<keyword evidence="2" id="KW-1185">Reference proteome</keyword>
<comment type="caution">
    <text evidence="1">The sequence shown here is derived from an EMBL/GenBank/DDBJ whole genome shotgun (WGS) entry which is preliminary data.</text>
</comment>
<accession>A0ABV1PEQ6</accession>